<feature type="region of interest" description="Disordered" evidence="1">
    <location>
        <begin position="230"/>
        <end position="249"/>
    </location>
</feature>
<organism evidence="3 4">
    <name type="scientific">Pseudomicrostroma glucosiphilum</name>
    <dbReference type="NCBI Taxonomy" id="1684307"/>
    <lineage>
        <taxon>Eukaryota</taxon>
        <taxon>Fungi</taxon>
        <taxon>Dikarya</taxon>
        <taxon>Basidiomycota</taxon>
        <taxon>Ustilaginomycotina</taxon>
        <taxon>Exobasidiomycetes</taxon>
        <taxon>Microstromatales</taxon>
        <taxon>Microstromatales incertae sedis</taxon>
        <taxon>Pseudomicrostroma</taxon>
    </lineage>
</organism>
<dbReference type="PANTHER" id="PTHR22957">
    <property type="entry name" value="TBC1 DOMAIN FAMILY MEMBER GTPASE-ACTIVATING PROTEIN"/>
    <property type="match status" value="1"/>
</dbReference>
<dbReference type="EMBL" id="KZ819334">
    <property type="protein sequence ID" value="PWN18698.1"/>
    <property type="molecule type" value="Genomic_DNA"/>
</dbReference>
<dbReference type="AlphaFoldDB" id="A0A316U1G8"/>
<dbReference type="SUPFAM" id="SSF47923">
    <property type="entry name" value="Ypt/Rab-GAP domain of gyp1p"/>
    <property type="match status" value="2"/>
</dbReference>
<dbReference type="PROSITE" id="PS50086">
    <property type="entry name" value="TBC_RABGAP"/>
    <property type="match status" value="1"/>
</dbReference>
<feature type="compositionally biased region" description="Basic and acidic residues" evidence="1">
    <location>
        <begin position="372"/>
        <end position="382"/>
    </location>
</feature>
<proteinExistence type="predicted"/>
<feature type="region of interest" description="Disordered" evidence="1">
    <location>
        <begin position="282"/>
        <end position="509"/>
    </location>
</feature>
<feature type="compositionally biased region" description="Basic and acidic residues" evidence="1">
    <location>
        <begin position="120"/>
        <end position="131"/>
    </location>
</feature>
<dbReference type="Gene3D" id="1.10.472.80">
    <property type="entry name" value="Ypt/Rab-GAP domain of gyp1p, domain 3"/>
    <property type="match status" value="1"/>
</dbReference>
<feature type="compositionally biased region" description="Basic residues" evidence="1">
    <location>
        <begin position="451"/>
        <end position="463"/>
    </location>
</feature>
<evidence type="ECO:0000313" key="4">
    <source>
        <dbReference type="Proteomes" id="UP000245942"/>
    </source>
</evidence>
<dbReference type="OrthoDB" id="27140at2759"/>
<sequence length="793" mass="86796">MAASVEEFVELLSSEQHVDIARLRHLSRHGVHPAVRGEVWMYLLGVLSPDKSQEMTSVRALYNTYDGLFSSYSHPRSFSSKVSDLIRQEAERVWRHRVPHDFDYLRGDQRTQYDASSSHHPPELPKAKEGSIGRSLPTKAKGARDRGPLRPIRAMNCHGLPSNAGSGPIPSSTSSLAAQEHLSQAAIEHDELKQHFIKRIHNVLSVWIGRKSSEQREAAKLRERLLQEASVARQDEASGSGDLSSEETLYPGNLLSANETASEGSSLTSRDADTRPYAVALRRSGESEEVSTPRPPRQHSEWPVEQSAGYARSLPGRVGHPSHVEEQAVDDDSGEEPFDPAMGMGVEDNDDYGYPDDLAPFDSPHAHVRNRSRADSKRDSSRLAHQASTDGDSNSASDGAGLGSSVADSQPIPIATANGEDQVGLGVSGWDQSKALPSSSSSPSQQNSSRFHTRLHSSGRPRSPHSGYTSPHRARAGHLGSLSPRPRSRGSPSSAGSDEEADGEEEESRAIDEELLQIQERLWSPHLVQLASPFVLISGKKRVEAGIFFAFDKLMTLIESRRKAFPISHILATFHSLLRRTLPDLRAYFDDEGLDVTPFVKGWLESLFSGQMKLNEGGCLRLWDAYFSSLPTMDLVSSASDQNPPPAGAAMAAKKGHYGVQTVDDGENAAVLPPSSSTPLSLHLYVCLAILLHCKDTLEELDRSECESFLRGLPDLDVEKILNEAANLRLSHRQAILTCGEGEGDVDVDGYGKEQGQREMERAIWREIMVEEEVVGQVSGAGEGFAEEQERSS</sequence>
<feature type="compositionally biased region" description="Polar residues" evidence="1">
    <location>
        <begin position="163"/>
        <end position="177"/>
    </location>
</feature>
<keyword evidence="4" id="KW-1185">Reference proteome</keyword>
<feature type="region of interest" description="Disordered" evidence="1">
    <location>
        <begin position="112"/>
        <end position="177"/>
    </location>
</feature>
<dbReference type="Proteomes" id="UP000245942">
    <property type="component" value="Unassembled WGS sequence"/>
</dbReference>
<dbReference type="GeneID" id="37014867"/>
<protein>
    <recommendedName>
        <fullName evidence="2">Rab-GAP TBC domain-containing protein</fullName>
    </recommendedName>
</protein>
<gene>
    <name evidence="3" type="ORF">BCV69DRAFT_284682</name>
</gene>
<dbReference type="STRING" id="1684307.A0A316U1G8"/>
<feature type="compositionally biased region" description="Polar residues" evidence="1">
    <location>
        <begin position="386"/>
        <end position="397"/>
    </location>
</feature>
<accession>A0A316U1G8</accession>
<name>A0A316U1G8_9BASI</name>
<feature type="domain" description="Rab-GAP TBC" evidence="2">
    <location>
        <begin position="30"/>
        <end position="630"/>
    </location>
</feature>
<feature type="compositionally biased region" description="Acidic residues" evidence="1">
    <location>
        <begin position="497"/>
        <end position="507"/>
    </location>
</feature>
<evidence type="ECO:0000256" key="1">
    <source>
        <dbReference type="SAM" id="MobiDB-lite"/>
    </source>
</evidence>
<dbReference type="GO" id="GO:0005096">
    <property type="term" value="F:GTPase activator activity"/>
    <property type="evidence" value="ECO:0007669"/>
    <property type="project" value="TreeGrafter"/>
</dbReference>
<reference evidence="3 4" key="1">
    <citation type="journal article" date="2018" name="Mol. Biol. Evol.">
        <title>Broad Genomic Sampling Reveals a Smut Pathogenic Ancestry of the Fungal Clade Ustilaginomycotina.</title>
        <authorList>
            <person name="Kijpornyongpan T."/>
            <person name="Mondo S.J."/>
            <person name="Barry K."/>
            <person name="Sandor L."/>
            <person name="Lee J."/>
            <person name="Lipzen A."/>
            <person name="Pangilinan J."/>
            <person name="LaButti K."/>
            <person name="Hainaut M."/>
            <person name="Henrissat B."/>
            <person name="Grigoriev I.V."/>
            <person name="Spatafora J.W."/>
            <person name="Aime M.C."/>
        </authorList>
    </citation>
    <scope>NUCLEOTIDE SEQUENCE [LARGE SCALE GENOMIC DNA]</scope>
    <source>
        <strain evidence="3 4">MCA 4718</strain>
    </source>
</reference>
<feature type="compositionally biased region" description="Low complexity" evidence="1">
    <location>
        <begin position="437"/>
        <end position="449"/>
    </location>
</feature>
<evidence type="ECO:0000259" key="2">
    <source>
        <dbReference type="PROSITE" id="PS50086"/>
    </source>
</evidence>
<dbReference type="RefSeq" id="XP_025345858.1">
    <property type="nucleotide sequence ID" value="XM_025493133.1"/>
</dbReference>
<dbReference type="Pfam" id="PF00566">
    <property type="entry name" value="RabGAP-TBC"/>
    <property type="match status" value="1"/>
</dbReference>
<feature type="compositionally biased region" description="Acidic residues" evidence="1">
    <location>
        <begin position="327"/>
        <end position="338"/>
    </location>
</feature>
<dbReference type="InterPro" id="IPR000195">
    <property type="entry name" value="Rab-GAP-TBC_dom"/>
</dbReference>
<feature type="compositionally biased region" description="Low complexity" evidence="1">
    <location>
        <begin position="479"/>
        <end position="496"/>
    </location>
</feature>
<dbReference type="PANTHER" id="PTHR22957:SF268">
    <property type="entry name" value="ANKYRIN REPEAT-CONTAINING PROTEIN"/>
    <property type="match status" value="1"/>
</dbReference>
<dbReference type="Gene3D" id="1.10.10.750">
    <property type="entry name" value="Ypt/Rab-GAP domain of gyp1p, domain 1"/>
    <property type="match status" value="1"/>
</dbReference>
<dbReference type="InterPro" id="IPR035969">
    <property type="entry name" value="Rab-GAP_TBC_sf"/>
</dbReference>
<evidence type="ECO:0000313" key="3">
    <source>
        <dbReference type="EMBL" id="PWN18698.1"/>
    </source>
</evidence>